<feature type="coiled-coil region" evidence="1">
    <location>
        <begin position="85"/>
        <end position="112"/>
    </location>
</feature>
<name>A0ABR7L202_9PSEU</name>
<accession>A0ABR7L202</accession>
<reference evidence="3 4" key="1">
    <citation type="submission" date="2020-06" db="EMBL/GenBank/DDBJ databases">
        <title>Actinokineospora xiongansis sp. nov., isolated from soil of Baiyangdian.</title>
        <authorList>
            <person name="Zhang X."/>
        </authorList>
    </citation>
    <scope>NUCLEOTIDE SEQUENCE [LARGE SCALE GENOMIC DNA]</scope>
    <source>
        <strain evidence="3 4">HBU206404</strain>
    </source>
</reference>
<organism evidence="3 4">
    <name type="scientific">Actinokineospora xionganensis</name>
    <dbReference type="NCBI Taxonomy" id="2684470"/>
    <lineage>
        <taxon>Bacteria</taxon>
        <taxon>Bacillati</taxon>
        <taxon>Actinomycetota</taxon>
        <taxon>Actinomycetes</taxon>
        <taxon>Pseudonocardiales</taxon>
        <taxon>Pseudonocardiaceae</taxon>
        <taxon>Actinokineospora</taxon>
    </lineage>
</organism>
<feature type="transmembrane region" description="Helical" evidence="2">
    <location>
        <begin position="6"/>
        <end position="23"/>
    </location>
</feature>
<dbReference type="Proteomes" id="UP000734823">
    <property type="component" value="Unassembled WGS sequence"/>
</dbReference>
<protein>
    <submittedName>
        <fullName evidence="3">Pentapeptide repeat-containing protein</fullName>
    </submittedName>
</protein>
<feature type="transmembrane region" description="Helical" evidence="2">
    <location>
        <begin position="35"/>
        <end position="57"/>
    </location>
</feature>
<keyword evidence="2" id="KW-0472">Membrane</keyword>
<gene>
    <name evidence="3" type="ORF">GPZ80_05915</name>
</gene>
<dbReference type="EMBL" id="JABVED010000002">
    <property type="protein sequence ID" value="MBC6446710.1"/>
    <property type="molecule type" value="Genomic_DNA"/>
</dbReference>
<dbReference type="RefSeq" id="WP_187218808.1">
    <property type="nucleotide sequence ID" value="NZ_JABVED010000002.1"/>
</dbReference>
<keyword evidence="4" id="KW-1185">Reference proteome</keyword>
<evidence type="ECO:0000313" key="4">
    <source>
        <dbReference type="Proteomes" id="UP000734823"/>
    </source>
</evidence>
<keyword evidence="2" id="KW-1133">Transmembrane helix</keyword>
<keyword evidence="1" id="KW-0175">Coiled coil</keyword>
<evidence type="ECO:0000313" key="3">
    <source>
        <dbReference type="EMBL" id="MBC6446710.1"/>
    </source>
</evidence>
<sequence length="317" mass="35166">MNSTVFVVAGLSALVAGLAAFALSRFAARRGKTGLPLVGTVLVAAGLLALVTGWLLTGANPDRGEALKTGGLAAGSVVALYALWLNDRKRQVEEERQVIERSRQELELARADHDRERVADERFARAVELLGNEADQVRVGALHALSGLARNRPYYTQTVLDVACSYLRMPFDRTGPIDMRESQVRLTAQRVIEDLLPRRGTAEPARYNLDLTGADLEYFDISERVVGTLVLRWANLYNSNSMWGSEMLGSVWFTGAVSHGILHAHHMVFHRKAWFSGFRARGPVDMTATEFRGPTKFHGARFHEWLRFGAEHEPVEA</sequence>
<keyword evidence="2" id="KW-0812">Transmembrane</keyword>
<evidence type="ECO:0000256" key="1">
    <source>
        <dbReference type="SAM" id="Coils"/>
    </source>
</evidence>
<comment type="caution">
    <text evidence="3">The sequence shown here is derived from an EMBL/GenBank/DDBJ whole genome shotgun (WGS) entry which is preliminary data.</text>
</comment>
<proteinExistence type="predicted"/>
<feature type="transmembrane region" description="Helical" evidence="2">
    <location>
        <begin position="69"/>
        <end position="86"/>
    </location>
</feature>
<evidence type="ECO:0000256" key="2">
    <source>
        <dbReference type="SAM" id="Phobius"/>
    </source>
</evidence>